<dbReference type="GO" id="GO:0003676">
    <property type="term" value="F:nucleic acid binding"/>
    <property type="evidence" value="ECO:0007669"/>
    <property type="project" value="InterPro"/>
</dbReference>
<dbReference type="EMBL" id="CM026429">
    <property type="protein sequence ID" value="KAG0563715.1"/>
    <property type="molecule type" value="Genomic_DNA"/>
</dbReference>
<dbReference type="Gene3D" id="3.30.420.10">
    <property type="entry name" value="Ribonuclease H-like superfamily/Ribonuclease H"/>
    <property type="match status" value="1"/>
</dbReference>
<accession>A0A8T0GZ40</accession>
<organism evidence="1 2">
    <name type="scientific">Ceratodon purpureus</name>
    <name type="common">Fire moss</name>
    <name type="synonym">Dicranum purpureum</name>
    <dbReference type="NCBI Taxonomy" id="3225"/>
    <lineage>
        <taxon>Eukaryota</taxon>
        <taxon>Viridiplantae</taxon>
        <taxon>Streptophyta</taxon>
        <taxon>Embryophyta</taxon>
        <taxon>Bryophyta</taxon>
        <taxon>Bryophytina</taxon>
        <taxon>Bryopsida</taxon>
        <taxon>Dicranidae</taxon>
        <taxon>Pseudoditrichales</taxon>
        <taxon>Ditrichaceae</taxon>
        <taxon>Ceratodon</taxon>
    </lineage>
</organism>
<dbReference type="PANTHER" id="PTHR48475">
    <property type="entry name" value="RIBONUCLEASE H"/>
    <property type="match status" value="1"/>
</dbReference>
<evidence type="ECO:0000313" key="1">
    <source>
        <dbReference type="EMBL" id="KAG0563715.1"/>
    </source>
</evidence>
<dbReference type="InterPro" id="IPR036397">
    <property type="entry name" value="RNaseH_sf"/>
</dbReference>
<dbReference type="Proteomes" id="UP000822688">
    <property type="component" value="Chromosome 8"/>
</dbReference>
<feature type="non-terminal residue" evidence="1">
    <location>
        <position position="1"/>
    </location>
</feature>
<comment type="caution">
    <text evidence="1">The sequence shown here is derived from an EMBL/GenBank/DDBJ whole genome shotgun (WGS) entry which is preliminary data.</text>
</comment>
<keyword evidence="2" id="KW-1185">Reference proteome</keyword>
<dbReference type="AlphaFoldDB" id="A0A8T0GZ40"/>
<gene>
    <name evidence="1" type="ORF">KC19_8G053600</name>
</gene>
<evidence type="ECO:0000313" key="2">
    <source>
        <dbReference type="Proteomes" id="UP000822688"/>
    </source>
</evidence>
<reference evidence="1" key="1">
    <citation type="submission" date="2020-06" db="EMBL/GenBank/DDBJ databases">
        <title>WGS assembly of Ceratodon purpureus strain R40.</title>
        <authorList>
            <person name="Carey S.B."/>
            <person name="Jenkins J."/>
            <person name="Shu S."/>
            <person name="Lovell J.T."/>
            <person name="Sreedasyam A."/>
            <person name="Maumus F."/>
            <person name="Tiley G.P."/>
            <person name="Fernandez-Pozo N."/>
            <person name="Barry K."/>
            <person name="Chen C."/>
            <person name="Wang M."/>
            <person name="Lipzen A."/>
            <person name="Daum C."/>
            <person name="Saski C.A."/>
            <person name="Payton A.C."/>
            <person name="Mcbreen J.C."/>
            <person name="Conrad R.E."/>
            <person name="Kollar L.M."/>
            <person name="Olsson S."/>
            <person name="Huttunen S."/>
            <person name="Landis J.B."/>
            <person name="Wickett N.J."/>
            <person name="Johnson M.G."/>
            <person name="Rensing S.A."/>
            <person name="Grimwood J."/>
            <person name="Schmutz J."/>
            <person name="Mcdaniel S.F."/>
        </authorList>
    </citation>
    <scope>NUCLEOTIDE SEQUENCE</scope>
    <source>
        <strain evidence="1">R40</strain>
    </source>
</reference>
<name>A0A8T0GZ40_CERPU</name>
<proteinExistence type="predicted"/>
<sequence length="110" mass="12702">WDEHLGEALWAYRTTHKLTTGFTPFQLTFGLEAVVPIEIQIPSLRLALEHDLGEAESLTERLLTLEKLDEGRFRALHKNKSIQVQRKLRHDKLKNLIEFQPGDLVMVVDS</sequence>
<feature type="non-terminal residue" evidence="1">
    <location>
        <position position="110"/>
    </location>
</feature>
<protein>
    <submittedName>
        <fullName evidence="1">Uncharacterized protein</fullName>
    </submittedName>
</protein>
<dbReference type="PANTHER" id="PTHR48475:SF1">
    <property type="entry name" value="RNASE H TYPE-1 DOMAIN-CONTAINING PROTEIN"/>
    <property type="match status" value="1"/>
</dbReference>